<dbReference type="InterPro" id="IPR032733">
    <property type="entry name" value="HAUS3_N"/>
</dbReference>
<comment type="similarity">
    <text evidence="2">Belongs to the HAUS3 family.</text>
</comment>
<dbReference type="GO" id="GO:0051301">
    <property type="term" value="P:cell division"/>
    <property type="evidence" value="ECO:0007669"/>
    <property type="project" value="UniProtKB-KW"/>
</dbReference>
<dbReference type="PRINTS" id="PR02089">
    <property type="entry name" value="HAUSAUGMINL3"/>
</dbReference>
<keyword evidence="7 10" id="KW-0175">Coiled coil</keyword>
<dbReference type="GO" id="GO:0070652">
    <property type="term" value="C:HAUS complex"/>
    <property type="evidence" value="ECO:0007669"/>
    <property type="project" value="InterPro"/>
</dbReference>
<keyword evidence="9" id="KW-0131">Cell cycle</keyword>
<keyword evidence="4" id="KW-0132">Cell division</keyword>
<feature type="domain" description="HAUS augmin-like complex subunit 3 N-terminal" evidence="11">
    <location>
        <begin position="28"/>
        <end position="287"/>
    </location>
</feature>
<evidence type="ECO:0000256" key="5">
    <source>
        <dbReference type="ARBA" id="ARBA00022701"/>
    </source>
</evidence>
<reference evidence="12" key="1">
    <citation type="journal article" date="2013" name="J. Plant Res.">
        <title>Effect of fungi and light on seed germination of three Opuntia species from semiarid lands of central Mexico.</title>
        <authorList>
            <person name="Delgado-Sanchez P."/>
            <person name="Jimenez-Bremont J.F."/>
            <person name="Guerrero-Gonzalez Mde L."/>
            <person name="Flores J."/>
        </authorList>
    </citation>
    <scope>NUCLEOTIDE SEQUENCE</scope>
    <source>
        <tissue evidence="12">Cladode</tissue>
    </source>
</reference>
<evidence type="ECO:0000259" key="11">
    <source>
        <dbReference type="Pfam" id="PF14932"/>
    </source>
</evidence>
<dbReference type="GO" id="GO:0005815">
    <property type="term" value="C:microtubule organizing center"/>
    <property type="evidence" value="ECO:0007669"/>
    <property type="project" value="TreeGrafter"/>
</dbReference>
<evidence type="ECO:0000313" key="12">
    <source>
        <dbReference type="EMBL" id="MBA4632518.1"/>
    </source>
</evidence>
<evidence type="ECO:0000256" key="4">
    <source>
        <dbReference type="ARBA" id="ARBA00022618"/>
    </source>
</evidence>
<keyword evidence="8" id="KW-0206">Cytoskeleton</keyword>
<dbReference type="GO" id="GO:0005874">
    <property type="term" value="C:microtubule"/>
    <property type="evidence" value="ECO:0007669"/>
    <property type="project" value="UniProtKB-KW"/>
</dbReference>
<evidence type="ECO:0000256" key="8">
    <source>
        <dbReference type="ARBA" id="ARBA00023212"/>
    </source>
</evidence>
<evidence type="ECO:0000256" key="7">
    <source>
        <dbReference type="ARBA" id="ARBA00023054"/>
    </source>
</evidence>
<dbReference type="GO" id="GO:0031023">
    <property type="term" value="P:microtubule organizing center organization"/>
    <property type="evidence" value="ECO:0007669"/>
    <property type="project" value="TreeGrafter"/>
</dbReference>
<comment type="subcellular location">
    <subcellularLocation>
        <location evidence="1">Cytoplasm</location>
        <location evidence="1">Cytoskeleton</location>
        <location evidence="1">Spindle</location>
    </subcellularLocation>
</comment>
<keyword evidence="3" id="KW-0963">Cytoplasm</keyword>
<dbReference type="InterPro" id="IPR026206">
    <property type="entry name" value="HAUS3"/>
</dbReference>
<protein>
    <recommendedName>
        <fullName evidence="11">HAUS augmin-like complex subunit 3 N-terminal domain-containing protein</fullName>
    </recommendedName>
</protein>
<dbReference type="PANTHER" id="PTHR19378:SF0">
    <property type="entry name" value="HAUS AUGMIN-LIKE COMPLEX SUBUNIT 3"/>
    <property type="match status" value="1"/>
</dbReference>
<evidence type="ECO:0000256" key="2">
    <source>
        <dbReference type="ARBA" id="ARBA00009645"/>
    </source>
</evidence>
<dbReference type="GO" id="GO:0051225">
    <property type="term" value="P:spindle assembly"/>
    <property type="evidence" value="ECO:0007669"/>
    <property type="project" value="InterPro"/>
</dbReference>
<reference evidence="12" key="2">
    <citation type="submission" date="2020-07" db="EMBL/GenBank/DDBJ databases">
        <authorList>
            <person name="Vera ALvarez R."/>
            <person name="Arias-Moreno D.M."/>
            <person name="Jimenez-Jacinto V."/>
            <person name="Jimenez-Bremont J.F."/>
            <person name="Swaminathan K."/>
            <person name="Moose S.P."/>
            <person name="Guerrero-Gonzalez M.L."/>
            <person name="Marino-Ramirez L."/>
            <person name="Landsman D."/>
            <person name="Rodriguez-Kessler M."/>
            <person name="Delgado-Sanchez P."/>
        </authorList>
    </citation>
    <scope>NUCLEOTIDE SEQUENCE</scope>
    <source>
        <tissue evidence="12">Cladode</tissue>
    </source>
</reference>
<evidence type="ECO:0000256" key="6">
    <source>
        <dbReference type="ARBA" id="ARBA00022776"/>
    </source>
</evidence>
<dbReference type="PANTHER" id="PTHR19378">
    <property type="entry name" value="GOLGIN- RELATED"/>
    <property type="match status" value="1"/>
</dbReference>
<dbReference type="Pfam" id="PF14932">
    <property type="entry name" value="HAUS-augmin3"/>
    <property type="match status" value="1"/>
</dbReference>
<feature type="coiled-coil region" evidence="10">
    <location>
        <begin position="107"/>
        <end position="134"/>
    </location>
</feature>
<evidence type="ECO:0000256" key="10">
    <source>
        <dbReference type="SAM" id="Coils"/>
    </source>
</evidence>
<accession>A0A7C8Z249</accession>
<evidence type="ECO:0000256" key="3">
    <source>
        <dbReference type="ARBA" id="ARBA00022490"/>
    </source>
</evidence>
<name>A0A7C8Z249_OPUST</name>
<dbReference type="GO" id="GO:0072686">
    <property type="term" value="C:mitotic spindle"/>
    <property type="evidence" value="ECO:0007669"/>
    <property type="project" value="TreeGrafter"/>
</dbReference>
<proteinExistence type="inferred from homology"/>
<dbReference type="EMBL" id="GISG01083099">
    <property type="protein sequence ID" value="MBA4632518.1"/>
    <property type="molecule type" value="Transcribed_RNA"/>
</dbReference>
<keyword evidence="6" id="KW-0498">Mitosis</keyword>
<dbReference type="AlphaFoldDB" id="A0A7C8Z249"/>
<evidence type="ECO:0000256" key="1">
    <source>
        <dbReference type="ARBA" id="ARBA00004186"/>
    </source>
</evidence>
<evidence type="ECO:0000256" key="9">
    <source>
        <dbReference type="ARBA" id="ARBA00023306"/>
    </source>
</evidence>
<sequence length="614" mass="69534">MSGARLCALLGELGFEGHEELDPDSFEWPFKDARPILDWLCSNLLPSNVLSPTEVSQYEQFLQEGKFLEGEDLDFAYDSISAFSTRIDNQEAVFGSEEGLKEVRDATLAYKAEALELQRQISQLQSQFDMLTGQASTLIQGKRARVVGTSSVTGQLSTMEDGLSARNLEMNAVLGRIASTAQELAHYHSGDDDGIYLAYSDFHQYLVSDSACTKELNQWFAKHLDSVPLQLVAEDGKANCSWVSLDDISNVLIRDAENRHHQRVSELQRLRSIFGTSERQWVEAQVENAKQQAILIALKTQVASDEAHIHMDLHSLRRKYAELVGELSNLHQREEKLLSETIPDLCWELAQLQDTYILEGDYDLKIMRQEFYINRQKAFINHLINQLARHQFLRIACQLEKKTMLGAYSLLKVIESELQSYLMSTKGRVGRCLALIQAASDVHEQGAVDDRDNFLHGVRDLLSIYSNTQACLSTYVSVPGIIQQISSLQSDLATLQSDLENLLPEDRNRCINELCTLIQSLQQLLFASSTTAQPVLTPRVLMTELDEMEKINAKLSTAVEEVTLEHYKKNEIMKHHAKEIGFQRRVFVDFFCNPDRLRSQVRQLTAQVRALQAS</sequence>
<organism evidence="12">
    <name type="scientific">Opuntia streptacantha</name>
    <name type="common">Prickly pear cactus</name>
    <name type="synonym">Opuntia cardona</name>
    <dbReference type="NCBI Taxonomy" id="393608"/>
    <lineage>
        <taxon>Eukaryota</taxon>
        <taxon>Viridiplantae</taxon>
        <taxon>Streptophyta</taxon>
        <taxon>Embryophyta</taxon>
        <taxon>Tracheophyta</taxon>
        <taxon>Spermatophyta</taxon>
        <taxon>Magnoliopsida</taxon>
        <taxon>eudicotyledons</taxon>
        <taxon>Gunneridae</taxon>
        <taxon>Pentapetalae</taxon>
        <taxon>Caryophyllales</taxon>
        <taxon>Cactineae</taxon>
        <taxon>Cactaceae</taxon>
        <taxon>Opuntioideae</taxon>
        <taxon>Opuntia</taxon>
    </lineage>
</organism>
<keyword evidence="5" id="KW-0493">Microtubule</keyword>